<gene>
    <name evidence="3" type="primary">8239786</name>
    <name evidence="2" type="ORF">Phum_PHUM614590</name>
</gene>
<dbReference type="Proteomes" id="UP000009046">
    <property type="component" value="Unassembled WGS sequence"/>
</dbReference>
<dbReference type="RefSeq" id="XP_002433125.1">
    <property type="nucleotide sequence ID" value="XM_002433080.1"/>
</dbReference>
<dbReference type="EMBL" id="DS235886">
    <property type="protein sequence ID" value="EEB20387.1"/>
    <property type="molecule type" value="Genomic_DNA"/>
</dbReference>
<dbReference type="GeneID" id="8239786"/>
<sequence length="213" mass="24984">MQLKKTDVCAAVLMCSAVFLAATRLSLTGTGVSGLQMIQGGITNRRKMMTMIKNQIQNLGFMVMRKLKKLNPMAAGGRFMTLKSNLIQQQQLLQRQQRHRHRHLLHPQQQQQQQPIREMGGKLMSLDHENFQVMIKKLLIMIIWNFIKKIYPSSLIVCRLILTVLFTTVLIIPNAIKKQPMKFDYYYYYYYYYDFKKTIKSIIFQNILLINSS</sequence>
<dbReference type="HOGENOM" id="CLU_1295752_0_0_1"/>
<keyword evidence="1" id="KW-1133">Transmembrane helix</keyword>
<dbReference type="CTD" id="8239786"/>
<evidence type="ECO:0000313" key="4">
    <source>
        <dbReference type="Proteomes" id="UP000009046"/>
    </source>
</evidence>
<reference evidence="2" key="2">
    <citation type="submission" date="2007-04" db="EMBL/GenBank/DDBJ databases">
        <title>The genome of the human body louse.</title>
        <authorList>
            <consortium name="The Human Body Louse Genome Consortium"/>
            <person name="Kirkness E."/>
            <person name="Walenz B."/>
            <person name="Hass B."/>
            <person name="Bruggner R."/>
            <person name="Strausberg R."/>
        </authorList>
    </citation>
    <scope>NUCLEOTIDE SEQUENCE</scope>
    <source>
        <strain evidence="2">USDA</strain>
    </source>
</reference>
<dbReference type="InParanoid" id="E0W431"/>
<keyword evidence="1" id="KW-0812">Transmembrane</keyword>
<evidence type="ECO:0000313" key="3">
    <source>
        <dbReference type="EnsemblMetazoa" id="PHUM614590-PA"/>
    </source>
</evidence>
<keyword evidence="1" id="KW-0472">Membrane</keyword>
<dbReference type="VEuPathDB" id="VectorBase:PHUM614590"/>
<dbReference type="AlphaFoldDB" id="E0W431"/>
<dbReference type="EMBL" id="AAZO01007514">
    <property type="status" value="NOT_ANNOTATED_CDS"/>
    <property type="molecule type" value="Genomic_DNA"/>
</dbReference>
<organism>
    <name type="scientific">Pediculus humanus subsp. corporis</name>
    <name type="common">Body louse</name>
    <dbReference type="NCBI Taxonomy" id="121224"/>
    <lineage>
        <taxon>Eukaryota</taxon>
        <taxon>Metazoa</taxon>
        <taxon>Ecdysozoa</taxon>
        <taxon>Arthropoda</taxon>
        <taxon>Hexapoda</taxon>
        <taxon>Insecta</taxon>
        <taxon>Pterygota</taxon>
        <taxon>Neoptera</taxon>
        <taxon>Paraneoptera</taxon>
        <taxon>Psocodea</taxon>
        <taxon>Troctomorpha</taxon>
        <taxon>Phthiraptera</taxon>
        <taxon>Anoplura</taxon>
        <taxon>Pediculidae</taxon>
        <taxon>Pediculus</taxon>
    </lineage>
</organism>
<dbReference type="KEGG" id="phu:Phum_PHUM614590"/>
<keyword evidence="4" id="KW-1185">Reference proteome</keyword>
<accession>E0W431</accession>
<evidence type="ECO:0000313" key="2">
    <source>
        <dbReference type="EMBL" id="EEB20387.1"/>
    </source>
</evidence>
<feature type="transmembrane region" description="Helical" evidence="1">
    <location>
        <begin position="150"/>
        <end position="172"/>
    </location>
</feature>
<proteinExistence type="predicted"/>
<reference evidence="3" key="3">
    <citation type="submission" date="2020-05" db="UniProtKB">
        <authorList>
            <consortium name="EnsemblMetazoa"/>
        </authorList>
    </citation>
    <scope>IDENTIFICATION</scope>
    <source>
        <strain evidence="3">USDA</strain>
    </source>
</reference>
<protein>
    <submittedName>
        <fullName evidence="2 3">Uncharacterized protein</fullName>
    </submittedName>
</protein>
<dbReference type="EnsemblMetazoa" id="PHUM614590-RA">
    <property type="protein sequence ID" value="PHUM614590-PA"/>
    <property type="gene ID" value="PHUM614590"/>
</dbReference>
<name>E0W431_PEDHC</name>
<reference evidence="2" key="1">
    <citation type="submission" date="2007-04" db="EMBL/GenBank/DDBJ databases">
        <title>Annotation of Pediculus humanus corporis strain USDA.</title>
        <authorList>
            <person name="Kirkness E."/>
            <person name="Hannick L."/>
            <person name="Hass B."/>
            <person name="Bruggner R."/>
            <person name="Lawson D."/>
            <person name="Bidwell S."/>
            <person name="Joardar V."/>
            <person name="Caler E."/>
            <person name="Walenz B."/>
            <person name="Inman J."/>
            <person name="Schobel S."/>
            <person name="Galinsky K."/>
            <person name="Amedeo P."/>
            <person name="Strausberg R."/>
        </authorList>
    </citation>
    <scope>NUCLEOTIDE SEQUENCE</scope>
    <source>
        <strain evidence="2">USDA</strain>
    </source>
</reference>
<evidence type="ECO:0000256" key="1">
    <source>
        <dbReference type="SAM" id="Phobius"/>
    </source>
</evidence>